<dbReference type="AlphaFoldDB" id="A0A170QCL0"/>
<dbReference type="Pfam" id="PF00346">
    <property type="entry name" value="Complex1_49kDa"/>
    <property type="match status" value="1"/>
</dbReference>
<feature type="domain" description="NADH-quinone oxidoreductase subunit D" evidence="1">
    <location>
        <begin position="127"/>
        <end position="401"/>
    </location>
</feature>
<dbReference type="GO" id="GO:0048038">
    <property type="term" value="F:quinone binding"/>
    <property type="evidence" value="ECO:0007669"/>
    <property type="project" value="InterPro"/>
</dbReference>
<dbReference type="NCBIfam" id="NF004739">
    <property type="entry name" value="PRK06075.1"/>
    <property type="match status" value="1"/>
</dbReference>
<sequence length="401" mass="45020">MNRVTEQPIETDKMVLNFGPQHPSTHGTLRIIMELEGETVTKATPEIGFLHSGFEKLGEDLDFNQYITITDRMNYLSPLCNNVAYALAAEKLMGLKVSKRTEYIRVLMCELSRIADHLLNVGMLAVDLGAMTAFLYGFRLREDIYDLFEIATGTRLTTSYTLVGGLMRDIPDGYDKAVIKVLDETVEVANEIETLLNKNRIWQDRTKDIGIISKEDAISYGISGPMARASGIDWDIRVNEPPYSSYEDFDFDVAIALNGDVFDRYLVRMEEIQQSIKICRQSLDKMPTGDVSIDPDLGFSLPPKDEVYNSIEGLIYHFEVTMPNRGMTPPIGEAYVATESPNGELGYYIVSDGTRTPYRVRTRPPSLMNYSIFSKLIEGHMLSDAPAILGSFNVIAGELDR</sequence>
<organism evidence="2">
    <name type="scientific">hydrothermal vent metagenome</name>
    <dbReference type="NCBI Taxonomy" id="652676"/>
    <lineage>
        <taxon>unclassified sequences</taxon>
        <taxon>metagenomes</taxon>
        <taxon>ecological metagenomes</taxon>
    </lineage>
</organism>
<dbReference type="GO" id="GO:0051287">
    <property type="term" value="F:NAD binding"/>
    <property type="evidence" value="ECO:0007669"/>
    <property type="project" value="InterPro"/>
</dbReference>
<evidence type="ECO:0000313" key="2">
    <source>
        <dbReference type="EMBL" id="CUV09257.1"/>
    </source>
</evidence>
<proteinExistence type="inferred from homology"/>
<evidence type="ECO:0000259" key="1">
    <source>
        <dbReference type="Pfam" id="PF00346"/>
    </source>
</evidence>
<dbReference type="Gene3D" id="1.10.645.10">
    <property type="entry name" value="Cytochrome-c3 Hydrogenase, chain B"/>
    <property type="match status" value="1"/>
</dbReference>
<dbReference type="InterPro" id="IPR029014">
    <property type="entry name" value="NiFe-Hase_large"/>
</dbReference>
<gene>
    <name evidence="2" type="ORF">MGWOODY_Mmi623</name>
</gene>
<keyword evidence="2" id="KW-0830">Ubiquinone</keyword>
<dbReference type="InterPro" id="IPR001135">
    <property type="entry name" value="NADH_Q_OxRdtase_suD"/>
</dbReference>
<dbReference type="HAMAP" id="MF_01358">
    <property type="entry name" value="NDH1_NuoD"/>
    <property type="match status" value="1"/>
</dbReference>
<dbReference type="GO" id="GO:0016651">
    <property type="term" value="F:oxidoreductase activity, acting on NAD(P)H"/>
    <property type="evidence" value="ECO:0007669"/>
    <property type="project" value="InterPro"/>
</dbReference>
<dbReference type="NCBIfam" id="TIGR01962">
    <property type="entry name" value="NuoD"/>
    <property type="match status" value="1"/>
</dbReference>
<dbReference type="EMBL" id="FAXC01000207">
    <property type="protein sequence ID" value="CUV09257.1"/>
    <property type="molecule type" value="Genomic_DNA"/>
</dbReference>
<dbReference type="PANTHER" id="PTHR11993:SF10">
    <property type="entry name" value="NADH DEHYDROGENASE [UBIQUINONE] IRON-SULFUR PROTEIN 2, MITOCHONDRIAL"/>
    <property type="match status" value="1"/>
</dbReference>
<dbReference type="EC" id="1.6.5.3" evidence="2"/>
<protein>
    <submittedName>
        <fullName evidence="2">NADH-ubiquinone oxidoreductase chain D</fullName>
        <ecNumber evidence="2">1.6.5.3</ecNumber>
    </submittedName>
</protein>
<accession>A0A170QCL0</accession>
<dbReference type="InterPro" id="IPR022885">
    <property type="entry name" value="NDH1_su_D/H"/>
</dbReference>
<name>A0A170QCL0_9ZZZZ</name>
<dbReference type="PANTHER" id="PTHR11993">
    <property type="entry name" value="NADH-UBIQUINONE OXIDOREDUCTASE 49 KDA SUBUNIT"/>
    <property type="match status" value="1"/>
</dbReference>
<dbReference type="SUPFAM" id="SSF56762">
    <property type="entry name" value="HydB/Nqo4-like"/>
    <property type="match status" value="1"/>
</dbReference>
<reference evidence="2" key="1">
    <citation type="submission" date="2015-10" db="EMBL/GenBank/DDBJ databases">
        <authorList>
            <person name="Gilbert D.G."/>
        </authorList>
    </citation>
    <scope>NUCLEOTIDE SEQUENCE</scope>
</reference>
<keyword evidence="2" id="KW-0560">Oxidoreductase</keyword>